<evidence type="ECO:0000313" key="3">
    <source>
        <dbReference type="Proteomes" id="UP000049685"/>
    </source>
</evidence>
<dbReference type="RefSeq" id="WP_057548499.1">
    <property type="nucleotide sequence ID" value="NZ_CDNY01000003.1"/>
</dbReference>
<protein>
    <submittedName>
        <fullName evidence="2">Uncharacterized protein</fullName>
    </submittedName>
</protein>
<comment type="caution">
    <text evidence="2">The sequence shown here is derived from an EMBL/GenBank/DDBJ whole genome shotgun (WGS) entry which is preliminary data.</text>
</comment>
<feature type="transmembrane region" description="Helical" evidence="1">
    <location>
        <begin position="6"/>
        <end position="22"/>
    </location>
</feature>
<dbReference type="EMBL" id="CDNY01000003">
    <property type="protein sequence ID" value="CEO33214.1"/>
    <property type="molecule type" value="Genomic_DNA"/>
</dbReference>
<name>A0A9P1P9P3_PARSO</name>
<gene>
    <name evidence="2" type="ORF">UMC4404_11941</name>
</gene>
<evidence type="ECO:0000313" key="2">
    <source>
        <dbReference type="EMBL" id="CEO33214.1"/>
    </source>
</evidence>
<keyword evidence="1" id="KW-0812">Transmembrane</keyword>
<dbReference type="Proteomes" id="UP000049685">
    <property type="component" value="Unassembled WGS sequence"/>
</dbReference>
<feature type="transmembrane region" description="Helical" evidence="1">
    <location>
        <begin position="34"/>
        <end position="51"/>
    </location>
</feature>
<feature type="transmembrane region" description="Helical" evidence="1">
    <location>
        <begin position="66"/>
        <end position="83"/>
    </location>
</feature>
<sequence>MQFSIGDIGLFLMLLAFALYSIKQYHKLKHKKYLFYLLSCIYGMFNRKYMISINGIEINNTMYIEILRYIMLVPMAILLYKLYKEKELY</sequence>
<evidence type="ECO:0000256" key="1">
    <source>
        <dbReference type="SAM" id="Phobius"/>
    </source>
</evidence>
<organism evidence="2 3">
    <name type="scientific">Paraclostridium sordellii</name>
    <name type="common">Clostridium sordellii</name>
    <dbReference type="NCBI Taxonomy" id="1505"/>
    <lineage>
        <taxon>Bacteria</taxon>
        <taxon>Bacillati</taxon>
        <taxon>Bacillota</taxon>
        <taxon>Clostridia</taxon>
        <taxon>Peptostreptococcales</taxon>
        <taxon>Peptostreptococcaceae</taxon>
        <taxon>Paraclostridium</taxon>
    </lineage>
</organism>
<keyword evidence="1" id="KW-1133">Transmembrane helix</keyword>
<proteinExistence type="predicted"/>
<dbReference type="AlphaFoldDB" id="A0A9P1P9P3"/>
<reference evidence="3" key="1">
    <citation type="submission" date="2015-01" db="EMBL/GenBank/DDBJ databases">
        <authorList>
            <person name="Aslett A.Martin."/>
            <person name="De Silva Nishadi"/>
        </authorList>
    </citation>
    <scope>NUCLEOTIDE SEQUENCE [LARGE SCALE GENOMIC DNA]</scope>
    <source>
        <strain evidence="3">UMC4404</strain>
    </source>
</reference>
<keyword evidence="1" id="KW-0472">Membrane</keyword>
<accession>A0A9P1P9P3</accession>